<accession>A0A0R0CSL8</accession>
<evidence type="ECO:0000313" key="1">
    <source>
        <dbReference type="EMBL" id="KRG69458.1"/>
    </source>
</evidence>
<dbReference type="EMBL" id="LDJJ01000017">
    <property type="protein sequence ID" value="KRG69458.1"/>
    <property type="molecule type" value="Genomic_DNA"/>
</dbReference>
<dbReference type="Proteomes" id="UP000051863">
    <property type="component" value="Unassembled WGS sequence"/>
</dbReference>
<evidence type="ECO:0000313" key="2">
    <source>
        <dbReference type="Proteomes" id="UP000051863"/>
    </source>
</evidence>
<proteinExistence type="predicted"/>
<dbReference type="PANTHER" id="PTHR42708:SF1">
    <property type="entry name" value="GLIDING MOTILITY PROTEIN MGLA"/>
    <property type="match status" value="1"/>
</dbReference>
<dbReference type="CDD" id="cd00882">
    <property type="entry name" value="Ras_like_GTPase"/>
    <property type="match status" value="1"/>
</dbReference>
<dbReference type="AlphaFoldDB" id="A0A0R0CSL8"/>
<dbReference type="PATRIC" id="fig|405446.3.peg.588"/>
<keyword evidence="2" id="KW-1185">Reference proteome</keyword>
<protein>
    <submittedName>
        <fullName evidence="1">GTPase</fullName>
    </submittedName>
</protein>
<dbReference type="PANTHER" id="PTHR42708">
    <property type="entry name" value="ATP/GTP-BINDING PROTEIN-RELATED"/>
    <property type="match status" value="1"/>
</dbReference>
<organism evidence="1 2">
    <name type="scientific">Stenotrophomonas terrae</name>
    <dbReference type="NCBI Taxonomy" id="405446"/>
    <lineage>
        <taxon>Bacteria</taxon>
        <taxon>Pseudomonadati</taxon>
        <taxon>Pseudomonadota</taxon>
        <taxon>Gammaproteobacteria</taxon>
        <taxon>Lysobacterales</taxon>
        <taxon>Lysobacteraceae</taxon>
        <taxon>Stenotrophomonas</taxon>
    </lineage>
</organism>
<dbReference type="InterPro" id="IPR027417">
    <property type="entry name" value="P-loop_NTPase"/>
</dbReference>
<sequence length="184" mass="20001">MTDMATKLVFVGEMGAGKTTAIRSISDMEPISTEMPISDDTALSAFEDKSHTTVALDYSSIELGDGELLHVYGVPGQAYLDFMWPIVAEGAIGVIVLVSALNPRALPSTLTLLERFRGLAPEACFAVGVTCQDRESEFSFTEFRNALASEGHRLPVMWVDARETSQVDFLIKALLSCRYAESIA</sequence>
<comment type="caution">
    <text evidence="1">The sequence shown here is derived from an EMBL/GenBank/DDBJ whole genome shotgun (WGS) entry which is preliminary data.</text>
</comment>
<gene>
    <name evidence="1" type="ORF">ABB27_06290</name>
</gene>
<name>A0A0R0CSL8_9GAMM</name>
<dbReference type="OrthoDB" id="4319884at2"/>
<dbReference type="InterPro" id="IPR052705">
    <property type="entry name" value="Gliding_Motility_GTPase"/>
</dbReference>
<dbReference type="SUPFAM" id="SSF52540">
    <property type="entry name" value="P-loop containing nucleoside triphosphate hydrolases"/>
    <property type="match status" value="1"/>
</dbReference>
<reference evidence="1 2" key="1">
    <citation type="submission" date="2015-05" db="EMBL/GenBank/DDBJ databases">
        <title>Genome sequencing and analysis of members of genus Stenotrophomonas.</title>
        <authorList>
            <person name="Patil P.P."/>
            <person name="Midha S."/>
            <person name="Patil P.B."/>
        </authorList>
    </citation>
    <scope>NUCLEOTIDE SEQUENCE [LARGE SCALE GENOMIC DNA]</scope>
    <source>
        <strain evidence="1 2">DSM 18941</strain>
    </source>
</reference>
<dbReference type="Gene3D" id="3.40.50.300">
    <property type="entry name" value="P-loop containing nucleotide triphosphate hydrolases"/>
    <property type="match status" value="1"/>
</dbReference>